<evidence type="ECO:0000256" key="6">
    <source>
        <dbReference type="ARBA" id="ARBA00019762"/>
    </source>
</evidence>
<keyword evidence="15" id="KW-0119">Carbohydrate metabolism</keyword>
<evidence type="ECO:0000256" key="22">
    <source>
        <dbReference type="RuleBase" id="RU004335"/>
    </source>
</evidence>
<evidence type="ECO:0000256" key="20">
    <source>
        <dbReference type="ARBA" id="ARBA00032134"/>
    </source>
</evidence>
<evidence type="ECO:0000256" key="15">
    <source>
        <dbReference type="ARBA" id="ARBA00023277"/>
    </source>
</evidence>
<dbReference type="InterPro" id="IPR050732">
    <property type="entry name" value="Beta-glucan_modifiers"/>
</dbReference>
<keyword evidence="8" id="KW-0134">Cell wall</keyword>
<comment type="caution">
    <text evidence="24">The sequence shown here is derived from an EMBL/GenBank/DDBJ whole genome shotgun (WGS) entry which is preliminary data.</text>
</comment>
<dbReference type="GO" id="GO:0071555">
    <property type="term" value="P:cell wall organization"/>
    <property type="evidence" value="ECO:0007669"/>
    <property type="project" value="UniProtKB-KW"/>
</dbReference>
<dbReference type="OrthoDB" id="77201at2759"/>
<evidence type="ECO:0000256" key="23">
    <source>
        <dbReference type="SAM" id="SignalP"/>
    </source>
</evidence>
<evidence type="ECO:0000256" key="1">
    <source>
        <dbReference type="ARBA" id="ARBA00000382"/>
    </source>
</evidence>
<keyword evidence="11 23" id="KW-0732">Signal</keyword>
<evidence type="ECO:0000256" key="7">
    <source>
        <dbReference type="ARBA" id="ARBA00022475"/>
    </source>
</evidence>
<keyword evidence="7" id="KW-1003">Cell membrane</keyword>
<dbReference type="EC" id="3.2.1.39" evidence="5"/>
<dbReference type="GO" id="GO:0005576">
    <property type="term" value="C:extracellular region"/>
    <property type="evidence" value="ECO:0007669"/>
    <property type="project" value="TreeGrafter"/>
</dbReference>
<dbReference type="Gene3D" id="3.20.20.80">
    <property type="entry name" value="Glycosidases"/>
    <property type="match status" value="1"/>
</dbReference>
<evidence type="ECO:0000256" key="10">
    <source>
        <dbReference type="ARBA" id="ARBA00022622"/>
    </source>
</evidence>
<keyword evidence="25" id="KW-1185">Reference proteome</keyword>
<evidence type="ECO:0000313" key="24">
    <source>
        <dbReference type="EMBL" id="RDW66572.1"/>
    </source>
</evidence>
<reference evidence="24 25" key="1">
    <citation type="journal article" date="2018" name="IMA Fungus">
        <title>IMA Genome-F 9: Draft genome sequence of Annulohypoxylon stygium, Aspergillus mulundensis, Berkeleyomyces basicola (syn. Thielaviopsis basicola), Ceratocystis smalleyi, two Cercospora beticola strains, Coleophoma cylindrospora, Fusarium fracticaudum, Phialophora cf. hyalina, and Morchella septimelata.</title>
        <authorList>
            <person name="Wingfield B.D."/>
            <person name="Bills G.F."/>
            <person name="Dong Y."/>
            <person name="Huang W."/>
            <person name="Nel W.J."/>
            <person name="Swalarsk-Parry B.S."/>
            <person name="Vaghefi N."/>
            <person name="Wilken P.M."/>
            <person name="An Z."/>
            <person name="de Beer Z.W."/>
            <person name="De Vos L."/>
            <person name="Chen L."/>
            <person name="Duong T.A."/>
            <person name="Gao Y."/>
            <person name="Hammerbacher A."/>
            <person name="Kikkert J.R."/>
            <person name="Li Y."/>
            <person name="Li H."/>
            <person name="Li K."/>
            <person name="Li Q."/>
            <person name="Liu X."/>
            <person name="Ma X."/>
            <person name="Naidoo K."/>
            <person name="Pethybridge S.J."/>
            <person name="Sun J."/>
            <person name="Steenkamp E.T."/>
            <person name="van der Nest M.A."/>
            <person name="van Wyk S."/>
            <person name="Wingfield M.J."/>
            <person name="Xiong C."/>
            <person name="Yue Q."/>
            <person name="Zhang X."/>
        </authorList>
    </citation>
    <scope>NUCLEOTIDE SEQUENCE [LARGE SCALE GENOMIC DNA]</scope>
    <source>
        <strain evidence="24 25">BP6252</strain>
    </source>
</reference>
<keyword evidence="14" id="KW-0325">Glycoprotein</keyword>
<keyword evidence="12" id="KW-0378">Hydrolase</keyword>
<evidence type="ECO:0000256" key="13">
    <source>
        <dbReference type="ARBA" id="ARBA00023136"/>
    </source>
</evidence>
<evidence type="ECO:0000313" key="25">
    <source>
        <dbReference type="Proteomes" id="UP000256645"/>
    </source>
</evidence>
<evidence type="ECO:0000256" key="19">
    <source>
        <dbReference type="ARBA" id="ARBA00025152"/>
    </source>
</evidence>
<name>A0A3D8QXQ3_9HELO</name>
<organism evidence="24 25">
    <name type="scientific">Coleophoma cylindrospora</name>
    <dbReference type="NCBI Taxonomy" id="1849047"/>
    <lineage>
        <taxon>Eukaryota</taxon>
        <taxon>Fungi</taxon>
        <taxon>Dikarya</taxon>
        <taxon>Ascomycota</taxon>
        <taxon>Pezizomycotina</taxon>
        <taxon>Leotiomycetes</taxon>
        <taxon>Helotiales</taxon>
        <taxon>Dermateaceae</taxon>
        <taxon>Coleophoma</taxon>
    </lineage>
</organism>
<protein>
    <recommendedName>
        <fullName evidence="6">Probable glucan endo-1,3-beta-glucosidase eglC</fullName>
        <ecNumber evidence="5">3.2.1.39</ecNumber>
    </recommendedName>
    <alternativeName>
        <fullName evidence="20">Endo-1,3-beta-glucanase eglC</fullName>
    </alternativeName>
    <alternativeName>
        <fullName evidence="21">Laminarinase eglC</fullName>
    </alternativeName>
</protein>
<sequence length="413" mass="41997">MRTSTFLSLATSFSAASATVYKGFNYGNTFTDGSAKTQADFEAEFHAAKNLVGTSGGFTSARLYTMIQGGTTADPITAIPAAIAEETSLLLGIWVSGGQASVTNEITALTAAVKQYGDSFTKLVVGLSVGSEDLYRSSVTGIENLSGVGATPDEVVKYIGQVKTALAGTALSGVSIGHVDTWNPWTNTSNSAVIDAVDWLGVDEYPYFQNTESNGIEDAYALFWAAYDKVTAVAGGKPIWITETGWPVSGNTENLAIANVANAKTFWDQVGCASAFDKVNTWWYVLQDAAPTTPTPSFGILGASTSDSTMGTSPLYDLSCANVTVSSSVSSSATATKSASTASSASTSVAKADTASTTSSGAGTVSTGLATATKSSTSGSSSASATTTASSGGSALVANLFVASAMFALAALF</sequence>
<evidence type="ECO:0000256" key="9">
    <source>
        <dbReference type="ARBA" id="ARBA00022525"/>
    </source>
</evidence>
<comment type="function">
    <text evidence="19">Glucanases play a role in cell expansion during growth, in cell-cell fusion during mating, and in spore release during sporulation. This enzyme may be involved in beta-glucan degradation and also function biosynthetically as a transglycosylase.</text>
</comment>
<keyword evidence="9" id="KW-0964">Secreted</keyword>
<evidence type="ECO:0000256" key="5">
    <source>
        <dbReference type="ARBA" id="ARBA00012780"/>
    </source>
</evidence>
<dbReference type="Pfam" id="PF00332">
    <property type="entry name" value="Glyco_hydro_17"/>
    <property type="match status" value="1"/>
</dbReference>
<keyword evidence="17" id="KW-0961">Cell wall biogenesis/degradation</keyword>
<evidence type="ECO:0000256" key="14">
    <source>
        <dbReference type="ARBA" id="ARBA00023180"/>
    </source>
</evidence>
<evidence type="ECO:0000256" key="2">
    <source>
        <dbReference type="ARBA" id="ARBA00004191"/>
    </source>
</evidence>
<evidence type="ECO:0000256" key="8">
    <source>
        <dbReference type="ARBA" id="ARBA00022512"/>
    </source>
</evidence>
<dbReference type="GO" id="GO:0009277">
    <property type="term" value="C:fungal-type cell wall"/>
    <property type="evidence" value="ECO:0007669"/>
    <property type="project" value="TreeGrafter"/>
</dbReference>
<feature type="signal peptide" evidence="23">
    <location>
        <begin position="1"/>
        <end position="18"/>
    </location>
</feature>
<evidence type="ECO:0000256" key="18">
    <source>
        <dbReference type="ARBA" id="ARBA00023326"/>
    </source>
</evidence>
<dbReference type="PANTHER" id="PTHR16631">
    <property type="entry name" value="GLUCAN 1,3-BETA-GLUCOSIDASE"/>
    <property type="match status" value="1"/>
</dbReference>
<dbReference type="GO" id="GO:0042973">
    <property type="term" value="F:glucan endo-1,3-beta-D-glucosidase activity"/>
    <property type="evidence" value="ECO:0007669"/>
    <property type="project" value="UniProtKB-EC"/>
</dbReference>
<comment type="catalytic activity">
    <reaction evidence="1">
        <text>Hydrolysis of (1-&gt;3)-beta-D-glucosidic linkages in (1-&gt;3)-beta-D-glucans.</text>
        <dbReference type="EC" id="3.2.1.39"/>
    </reaction>
</comment>
<evidence type="ECO:0000256" key="12">
    <source>
        <dbReference type="ARBA" id="ARBA00022801"/>
    </source>
</evidence>
<evidence type="ECO:0000256" key="17">
    <source>
        <dbReference type="ARBA" id="ARBA00023316"/>
    </source>
</evidence>
<dbReference type="InterPro" id="IPR000490">
    <property type="entry name" value="Glyco_hydro_17"/>
</dbReference>
<evidence type="ECO:0000256" key="3">
    <source>
        <dbReference type="ARBA" id="ARBA00004609"/>
    </source>
</evidence>
<dbReference type="SUPFAM" id="SSF51445">
    <property type="entry name" value="(Trans)glycosidases"/>
    <property type="match status" value="1"/>
</dbReference>
<dbReference type="FunFam" id="3.20.20.80:FF:000233">
    <property type="entry name" value="Probable glucan endo-1,3-beta-glucosidase eglC"/>
    <property type="match status" value="1"/>
</dbReference>
<dbReference type="PANTHER" id="PTHR16631:SF13">
    <property type="entry name" value="GLUCAN ENDO-1,3-BETA-GLUCOSIDASE EGLC-RELATED"/>
    <property type="match status" value="1"/>
</dbReference>
<evidence type="ECO:0000256" key="21">
    <source>
        <dbReference type="ARBA" id="ARBA00032906"/>
    </source>
</evidence>
<dbReference type="InterPro" id="IPR017853">
    <property type="entry name" value="GH"/>
</dbReference>
<dbReference type="GO" id="GO:0009986">
    <property type="term" value="C:cell surface"/>
    <property type="evidence" value="ECO:0007669"/>
    <property type="project" value="TreeGrafter"/>
</dbReference>
<comment type="subcellular location">
    <subcellularLocation>
        <location evidence="3">Cell membrane</location>
        <topology evidence="3">Lipid-anchor</topology>
        <topology evidence="3">GPI-anchor</topology>
    </subcellularLocation>
    <subcellularLocation>
        <location evidence="2">Secreted</location>
        <location evidence="2">Cell wall</location>
    </subcellularLocation>
</comment>
<gene>
    <name evidence="24" type="ORF">BP6252_10207</name>
</gene>
<proteinExistence type="inferred from homology"/>
<keyword evidence="18" id="KW-0624">Polysaccharide degradation</keyword>
<evidence type="ECO:0000256" key="11">
    <source>
        <dbReference type="ARBA" id="ARBA00022729"/>
    </source>
</evidence>
<evidence type="ECO:0000256" key="16">
    <source>
        <dbReference type="ARBA" id="ARBA00023288"/>
    </source>
</evidence>
<keyword evidence="16" id="KW-0449">Lipoprotein</keyword>
<keyword evidence="10" id="KW-0336">GPI-anchor</keyword>
<dbReference type="GO" id="GO:0098552">
    <property type="term" value="C:side of membrane"/>
    <property type="evidence" value="ECO:0007669"/>
    <property type="project" value="UniProtKB-KW"/>
</dbReference>
<accession>A0A3D8QXQ3</accession>
<feature type="chain" id="PRO_5017806374" description="Probable glucan endo-1,3-beta-glucosidase eglC" evidence="23">
    <location>
        <begin position="19"/>
        <end position="413"/>
    </location>
</feature>
<evidence type="ECO:0000256" key="4">
    <source>
        <dbReference type="ARBA" id="ARBA00008773"/>
    </source>
</evidence>
<dbReference type="GO" id="GO:0005886">
    <property type="term" value="C:plasma membrane"/>
    <property type="evidence" value="ECO:0007669"/>
    <property type="project" value="UniProtKB-SubCell"/>
</dbReference>
<dbReference type="STRING" id="1849047.A0A3D8QXQ3"/>
<dbReference type="AlphaFoldDB" id="A0A3D8QXQ3"/>
<dbReference type="EMBL" id="PDLM01000011">
    <property type="protein sequence ID" value="RDW66572.1"/>
    <property type="molecule type" value="Genomic_DNA"/>
</dbReference>
<keyword evidence="13" id="KW-0472">Membrane</keyword>
<dbReference type="Proteomes" id="UP000256645">
    <property type="component" value="Unassembled WGS sequence"/>
</dbReference>
<dbReference type="GO" id="GO:0000272">
    <property type="term" value="P:polysaccharide catabolic process"/>
    <property type="evidence" value="ECO:0007669"/>
    <property type="project" value="UniProtKB-KW"/>
</dbReference>
<comment type="similarity">
    <text evidence="4 22">Belongs to the glycosyl hydrolase 17 family.</text>
</comment>